<comment type="caution">
    <text evidence="15">The sequence shown here is derived from an EMBL/GenBank/DDBJ whole genome shotgun (WGS) entry which is preliminary data.</text>
</comment>
<dbReference type="GO" id="GO:0008270">
    <property type="term" value="F:zinc ion binding"/>
    <property type="evidence" value="ECO:0007669"/>
    <property type="project" value="UniProtKB-KW"/>
</dbReference>
<gene>
    <name evidence="15" type="ORF">ACH5RR_013605</name>
</gene>
<dbReference type="SMART" id="SM00184">
    <property type="entry name" value="RING"/>
    <property type="match status" value="1"/>
</dbReference>
<dbReference type="Proteomes" id="UP001630127">
    <property type="component" value="Unassembled WGS sequence"/>
</dbReference>
<accession>A0ABD3A1X8</accession>
<evidence type="ECO:0000256" key="11">
    <source>
        <dbReference type="ARBA" id="ARBA00023136"/>
    </source>
</evidence>
<evidence type="ECO:0000256" key="10">
    <source>
        <dbReference type="ARBA" id="ARBA00022989"/>
    </source>
</evidence>
<feature type="chain" id="PRO_5044781726" description="RING-type E3 ubiquitin transferase" evidence="13">
    <location>
        <begin position="23"/>
        <end position="139"/>
    </location>
</feature>
<evidence type="ECO:0000256" key="3">
    <source>
        <dbReference type="ARBA" id="ARBA00012483"/>
    </source>
</evidence>
<dbReference type="PANTHER" id="PTHR45977:SF13">
    <property type="entry name" value="GB|AAF27103.1"/>
    <property type="match status" value="1"/>
</dbReference>
<dbReference type="InterPro" id="IPR001841">
    <property type="entry name" value="Znf_RING"/>
</dbReference>
<proteinExistence type="predicted"/>
<evidence type="ECO:0000256" key="9">
    <source>
        <dbReference type="ARBA" id="ARBA00022833"/>
    </source>
</evidence>
<keyword evidence="10" id="KW-1133">Transmembrane helix</keyword>
<dbReference type="InterPro" id="IPR011016">
    <property type="entry name" value="Znf_RING-CH"/>
</dbReference>
<keyword evidence="6" id="KW-0479">Metal-binding</keyword>
<dbReference type="EMBL" id="JBJUIK010000006">
    <property type="protein sequence ID" value="KAL3525233.1"/>
    <property type="molecule type" value="Genomic_DNA"/>
</dbReference>
<feature type="signal peptide" evidence="13">
    <location>
        <begin position="1"/>
        <end position="22"/>
    </location>
</feature>
<comment type="subcellular location">
    <subcellularLocation>
        <location evidence="2">Membrane</location>
        <topology evidence="2">Multi-pass membrane protein</topology>
    </subcellularLocation>
</comment>
<dbReference type="GO" id="GO:0061630">
    <property type="term" value="F:ubiquitin protein ligase activity"/>
    <property type="evidence" value="ECO:0007669"/>
    <property type="project" value="UniProtKB-EC"/>
</dbReference>
<evidence type="ECO:0000256" key="4">
    <source>
        <dbReference type="ARBA" id="ARBA00022679"/>
    </source>
</evidence>
<evidence type="ECO:0000256" key="1">
    <source>
        <dbReference type="ARBA" id="ARBA00000900"/>
    </source>
</evidence>
<dbReference type="PROSITE" id="PS50089">
    <property type="entry name" value="ZF_RING_2"/>
    <property type="match status" value="1"/>
</dbReference>
<dbReference type="AlphaFoldDB" id="A0ABD3A1X8"/>
<organism evidence="15 16">
    <name type="scientific">Cinchona calisaya</name>
    <dbReference type="NCBI Taxonomy" id="153742"/>
    <lineage>
        <taxon>Eukaryota</taxon>
        <taxon>Viridiplantae</taxon>
        <taxon>Streptophyta</taxon>
        <taxon>Embryophyta</taxon>
        <taxon>Tracheophyta</taxon>
        <taxon>Spermatophyta</taxon>
        <taxon>Magnoliopsida</taxon>
        <taxon>eudicotyledons</taxon>
        <taxon>Gunneridae</taxon>
        <taxon>Pentapetalae</taxon>
        <taxon>asterids</taxon>
        <taxon>lamiids</taxon>
        <taxon>Gentianales</taxon>
        <taxon>Rubiaceae</taxon>
        <taxon>Cinchonoideae</taxon>
        <taxon>Cinchoneae</taxon>
        <taxon>Cinchona</taxon>
    </lineage>
</organism>
<keyword evidence="8" id="KW-0833">Ubl conjugation pathway</keyword>
<evidence type="ECO:0000256" key="7">
    <source>
        <dbReference type="ARBA" id="ARBA00022771"/>
    </source>
</evidence>
<keyword evidence="9" id="KW-0862">Zinc</keyword>
<sequence length="139" mass="16455">MVFNKLVFCISSLFGLRIKVSSLFFQNSNNNTITLEKIKEGSRIEDDHHDEAIGDQVIENKICCVICLSRLKEREDKRLLPCHHEFHRECVDKWLNIRRKTCPVCRFSMEDEEKVKTRKGEIFPEEMMIWFSSFHVAGF</sequence>
<evidence type="ECO:0000256" key="12">
    <source>
        <dbReference type="PROSITE-ProRule" id="PRU00175"/>
    </source>
</evidence>
<evidence type="ECO:0000256" key="8">
    <source>
        <dbReference type="ARBA" id="ARBA00022786"/>
    </source>
</evidence>
<dbReference type="EC" id="2.3.2.27" evidence="3"/>
<keyword evidence="7 12" id="KW-0863">Zinc-finger</keyword>
<evidence type="ECO:0000313" key="15">
    <source>
        <dbReference type="EMBL" id="KAL3525233.1"/>
    </source>
</evidence>
<keyword evidence="16" id="KW-1185">Reference proteome</keyword>
<keyword evidence="5" id="KW-0812">Transmembrane</keyword>
<evidence type="ECO:0000313" key="16">
    <source>
        <dbReference type="Proteomes" id="UP001630127"/>
    </source>
</evidence>
<evidence type="ECO:0000259" key="14">
    <source>
        <dbReference type="PROSITE" id="PS50089"/>
    </source>
</evidence>
<evidence type="ECO:0000256" key="6">
    <source>
        <dbReference type="ARBA" id="ARBA00022723"/>
    </source>
</evidence>
<evidence type="ECO:0000256" key="5">
    <source>
        <dbReference type="ARBA" id="ARBA00022692"/>
    </source>
</evidence>
<dbReference type="PANTHER" id="PTHR45977">
    <property type="entry name" value="TARGET OF ERK KINASE MPK-1"/>
    <property type="match status" value="1"/>
</dbReference>
<evidence type="ECO:0000256" key="2">
    <source>
        <dbReference type="ARBA" id="ARBA00004141"/>
    </source>
</evidence>
<dbReference type="Pfam" id="PF13639">
    <property type="entry name" value="zf-RING_2"/>
    <property type="match status" value="1"/>
</dbReference>
<dbReference type="SMART" id="SM00744">
    <property type="entry name" value="RINGv"/>
    <property type="match status" value="1"/>
</dbReference>
<name>A0ABD3A1X8_9GENT</name>
<keyword evidence="4" id="KW-0808">Transferase</keyword>
<dbReference type="SUPFAM" id="SSF57850">
    <property type="entry name" value="RING/U-box"/>
    <property type="match status" value="1"/>
</dbReference>
<keyword evidence="13" id="KW-0732">Signal</keyword>
<dbReference type="Gene3D" id="3.30.40.10">
    <property type="entry name" value="Zinc/RING finger domain, C3HC4 (zinc finger)"/>
    <property type="match status" value="1"/>
</dbReference>
<protein>
    <recommendedName>
        <fullName evidence="3">RING-type E3 ubiquitin transferase</fullName>
        <ecNumber evidence="3">2.3.2.27</ecNumber>
    </recommendedName>
</protein>
<evidence type="ECO:0000256" key="13">
    <source>
        <dbReference type="SAM" id="SignalP"/>
    </source>
</evidence>
<keyword evidence="11" id="KW-0472">Membrane</keyword>
<reference evidence="15 16" key="1">
    <citation type="submission" date="2024-11" db="EMBL/GenBank/DDBJ databases">
        <title>A near-complete genome assembly of Cinchona calisaya.</title>
        <authorList>
            <person name="Lian D.C."/>
            <person name="Zhao X.W."/>
            <person name="Wei L."/>
        </authorList>
    </citation>
    <scope>NUCLEOTIDE SEQUENCE [LARGE SCALE GENOMIC DNA]</scope>
    <source>
        <tissue evidence="15">Nenye</tissue>
    </source>
</reference>
<dbReference type="InterPro" id="IPR013083">
    <property type="entry name" value="Znf_RING/FYVE/PHD"/>
</dbReference>
<dbReference type="GO" id="GO:0016020">
    <property type="term" value="C:membrane"/>
    <property type="evidence" value="ECO:0007669"/>
    <property type="project" value="UniProtKB-SubCell"/>
</dbReference>
<comment type="catalytic activity">
    <reaction evidence="1">
        <text>S-ubiquitinyl-[E2 ubiquitin-conjugating enzyme]-L-cysteine + [acceptor protein]-L-lysine = [E2 ubiquitin-conjugating enzyme]-L-cysteine + N(6)-ubiquitinyl-[acceptor protein]-L-lysine.</text>
        <dbReference type="EC" id="2.3.2.27"/>
    </reaction>
</comment>
<feature type="domain" description="RING-type" evidence="14">
    <location>
        <begin position="64"/>
        <end position="106"/>
    </location>
</feature>